<sequence length="57" mass="6426">WSKACYFIHKAYLITNQLQEPLDPFVALSVFLTTQSQSLSTCGFSSDPTMIYLYSVA</sequence>
<evidence type="ECO:0000313" key="1">
    <source>
        <dbReference type="EMBL" id="ORE00776.1"/>
    </source>
</evidence>
<accession>A0A1X0QLZ8</accession>
<name>A0A1X0QLZ8_RHIZD</name>
<organism evidence="1">
    <name type="scientific">Rhizopus microsporus var. microsporus</name>
    <dbReference type="NCBI Taxonomy" id="86635"/>
    <lineage>
        <taxon>Eukaryota</taxon>
        <taxon>Fungi</taxon>
        <taxon>Fungi incertae sedis</taxon>
        <taxon>Mucoromycota</taxon>
        <taxon>Mucoromycotina</taxon>
        <taxon>Mucoromycetes</taxon>
        <taxon>Mucorales</taxon>
        <taxon>Mucorineae</taxon>
        <taxon>Rhizopodaceae</taxon>
        <taxon>Rhizopus</taxon>
    </lineage>
</organism>
<dbReference type="Proteomes" id="UP000242414">
    <property type="component" value="Unassembled WGS sequence"/>
</dbReference>
<proteinExistence type="predicted"/>
<protein>
    <submittedName>
        <fullName evidence="1">Uncharacterized protein</fullName>
    </submittedName>
</protein>
<reference evidence="1" key="1">
    <citation type="journal article" date="2016" name="Proc. Natl. Acad. Sci. U.S.A.">
        <title>Lipid metabolic changes in an early divergent fungus govern the establishment of a mutualistic symbiosis with endobacteria.</title>
        <authorList>
            <person name="Lastovetsky O.A."/>
            <person name="Gaspar M.L."/>
            <person name="Mondo S.J."/>
            <person name="LaButti K.M."/>
            <person name="Sandor L."/>
            <person name="Grigoriev I.V."/>
            <person name="Henry S.A."/>
            <person name="Pawlowska T.E."/>
        </authorList>
    </citation>
    <scope>NUCLEOTIDE SEQUENCE [LARGE SCALE GENOMIC DNA]</scope>
    <source>
        <strain evidence="1">ATCC 52814</strain>
    </source>
</reference>
<dbReference type="AlphaFoldDB" id="A0A1X0QLZ8"/>
<feature type="non-terminal residue" evidence="1">
    <location>
        <position position="57"/>
    </location>
</feature>
<dbReference type="VEuPathDB" id="FungiDB:BCV72DRAFT_169215"/>
<gene>
    <name evidence="1" type="ORF">BCV72DRAFT_169215</name>
</gene>
<feature type="non-terminal residue" evidence="1">
    <location>
        <position position="1"/>
    </location>
</feature>
<dbReference type="EMBL" id="KV922291">
    <property type="protein sequence ID" value="ORE00776.1"/>
    <property type="molecule type" value="Genomic_DNA"/>
</dbReference>